<name>A0A1Y3UW85_BACUN</name>
<evidence type="ECO:0000313" key="3">
    <source>
        <dbReference type="Proteomes" id="UP000196329"/>
    </source>
</evidence>
<evidence type="ECO:0000313" key="4">
    <source>
        <dbReference type="Proteomes" id="UP000260795"/>
    </source>
</evidence>
<dbReference type="RefSeq" id="WP_087333297.1">
    <property type="nucleotide sequence ID" value="NZ_JADNCX010000001.1"/>
</dbReference>
<dbReference type="EMBL" id="QSRK01000009">
    <property type="protein sequence ID" value="RGL14735.1"/>
    <property type="molecule type" value="Genomic_DNA"/>
</dbReference>
<dbReference type="AlphaFoldDB" id="A0A1Y3UW85"/>
<dbReference type="EMBL" id="NFHS01000011">
    <property type="protein sequence ID" value="OUN52495.1"/>
    <property type="molecule type" value="Genomic_DNA"/>
</dbReference>
<organism evidence="1 3">
    <name type="scientific">Bacteroides uniformis</name>
    <dbReference type="NCBI Taxonomy" id="820"/>
    <lineage>
        <taxon>Bacteria</taxon>
        <taxon>Pseudomonadati</taxon>
        <taxon>Bacteroidota</taxon>
        <taxon>Bacteroidia</taxon>
        <taxon>Bacteroidales</taxon>
        <taxon>Bacteroidaceae</taxon>
        <taxon>Bacteroides</taxon>
    </lineage>
</organism>
<dbReference type="Proteomes" id="UP000260795">
    <property type="component" value="Unassembled WGS sequence"/>
</dbReference>
<dbReference type="Proteomes" id="UP000196329">
    <property type="component" value="Unassembled WGS sequence"/>
</dbReference>
<reference evidence="3" key="1">
    <citation type="submission" date="2017-04" db="EMBL/GenBank/DDBJ databases">
        <title>Function of individual gut microbiota members based on whole genome sequencing of pure cultures obtained from chicken caecum.</title>
        <authorList>
            <person name="Medvecky M."/>
            <person name="Cejkova D."/>
            <person name="Polansky O."/>
            <person name="Karasova D."/>
            <person name="Kubasova T."/>
            <person name="Cizek A."/>
            <person name="Rychlik I."/>
        </authorList>
    </citation>
    <scope>NUCLEOTIDE SEQUENCE [LARGE SCALE GENOMIC DNA]</scope>
    <source>
        <strain evidence="3">An67</strain>
    </source>
</reference>
<proteinExistence type="predicted"/>
<reference evidence="1" key="2">
    <citation type="journal article" date="2018" name="BMC Genomics">
        <title>Whole genome sequencing and function prediction of 133 gut anaerobes isolated from chicken caecum in pure cultures.</title>
        <authorList>
            <person name="Medvecky M."/>
            <person name="Cejkova D."/>
            <person name="Polansky O."/>
            <person name="Karasova D."/>
            <person name="Kubasova T."/>
            <person name="Cizek A."/>
            <person name="Rychlik I."/>
        </authorList>
    </citation>
    <scope>NUCLEOTIDE SEQUENCE</scope>
    <source>
        <strain evidence="1">An67</strain>
    </source>
</reference>
<reference evidence="2 4" key="3">
    <citation type="submission" date="2018-08" db="EMBL/GenBank/DDBJ databases">
        <title>A genome reference for cultivated species of the human gut microbiota.</title>
        <authorList>
            <person name="Zou Y."/>
            <person name="Xue W."/>
            <person name="Luo G."/>
        </authorList>
    </citation>
    <scope>NUCLEOTIDE SEQUENCE [LARGE SCALE GENOMIC DNA]</scope>
    <source>
        <strain evidence="2 4">TF08-13</strain>
    </source>
</reference>
<gene>
    <name evidence="1" type="ORF">B5G17_17325</name>
    <name evidence="2" type="ORF">DXC80_07720</name>
</gene>
<protein>
    <submittedName>
        <fullName evidence="1">Uncharacterized protein</fullName>
    </submittedName>
</protein>
<evidence type="ECO:0000313" key="1">
    <source>
        <dbReference type="EMBL" id="OUN52495.1"/>
    </source>
</evidence>
<comment type="caution">
    <text evidence="1">The sequence shown here is derived from an EMBL/GenBank/DDBJ whole genome shotgun (WGS) entry which is preliminary data.</text>
</comment>
<sequence>MKTVIIKEYELPLKPPVGFKKVVAKAAGVSEKTVYNAIVRGLRGPQSDKVIQTYKEIYGKPVNMEVIDK</sequence>
<evidence type="ECO:0000313" key="2">
    <source>
        <dbReference type="EMBL" id="RGL14735.1"/>
    </source>
</evidence>
<accession>A0A1Y3UW85</accession>